<sequence length="182" mass="21145">MSGMIKQLHTDHVNMARLLDLIDEQLAVFQTGGAPDYVLMTDIMQYMTNYPDLFHHPKENLIFRRLAELDQSIHSIANDLIQEHDTLTHQGEVFLNALKMVMNERPVERDDLESGAREYVSTLRMHMNTEEGQVFPMVQKILQEEDWEGIDAAMGNIEDPLFGKKTVETEYLALYNYIQDRD</sequence>
<dbReference type="EMBL" id="CAADEW010000077">
    <property type="protein sequence ID" value="VFJ58020.1"/>
    <property type="molecule type" value="Genomic_DNA"/>
</dbReference>
<evidence type="ECO:0000313" key="2">
    <source>
        <dbReference type="EMBL" id="VFJ57269.1"/>
    </source>
</evidence>
<proteinExistence type="predicted"/>
<dbReference type="Gene3D" id="1.20.120.520">
    <property type="entry name" value="nmb1532 protein domain like"/>
    <property type="match status" value="1"/>
</dbReference>
<name>A0A450ST88_9GAMM</name>
<dbReference type="Pfam" id="PF01814">
    <property type="entry name" value="Hemerythrin"/>
    <property type="match status" value="1"/>
</dbReference>
<organism evidence="2">
    <name type="scientific">Candidatus Kentrum sp. FW</name>
    <dbReference type="NCBI Taxonomy" id="2126338"/>
    <lineage>
        <taxon>Bacteria</taxon>
        <taxon>Pseudomonadati</taxon>
        <taxon>Pseudomonadota</taxon>
        <taxon>Gammaproteobacteria</taxon>
        <taxon>Candidatus Kentrum</taxon>
    </lineage>
</organism>
<dbReference type="AlphaFoldDB" id="A0A450ST88"/>
<dbReference type="PANTHER" id="PTHR39966">
    <property type="entry name" value="BLL2471 PROTEIN-RELATED"/>
    <property type="match status" value="1"/>
</dbReference>
<dbReference type="PANTHER" id="PTHR39966:SF1">
    <property type="entry name" value="HEMERYTHRIN-LIKE DOMAIN-CONTAINING PROTEIN"/>
    <property type="match status" value="1"/>
</dbReference>
<evidence type="ECO:0000259" key="1">
    <source>
        <dbReference type="Pfam" id="PF01814"/>
    </source>
</evidence>
<dbReference type="GO" id="GO:0005886">
    <property type="term" value="C:plasma membrane"/>
    <property type="evidence" value="ECO:0007669"/>
    <property type="project" value="TreeGrafter"/>
</dbReference>
<reference evidence="2" key="1">
    <citation type="submission" date="2019-02" db="EMBL/GenBank/DDBJ databases">
        <authorList>
            <person name="Gruber-Vodicka R. H."/>
            <person name="Seah K. B. B."/>
        </authorList>
    </citation>
    <scope>NUCLEOTIDE SEQUENCE</scope>
    <source>
        <strain evidence="2">BECK_BZ106</strain>
        <strain evidence="3">BECK_BZ15</strain>
    </source>
</reference>
<evidence type="ECO:0000313" key="3">
    <source>
        <dbReference type="EMBL" id="VFJ58020.1"/>
    </source>
</evidence>
<feature type="domain" description="Hemerythrin-like" evidence="1">
    <location>
        <begin position="4"/>
        <end position="138"/>
    </location>
</feature>
<accession>A0A450ST88</accession>
<dbReference type="EMBL" id="CAADFD010000033">
    <property type="protein sequence ID" value="VFJ57269.1"/>
    <property type="molecule type" value="Genomic_DNA"/>
</dbReference>
<gene>
    <name evidence="3" type="ORF">BECKFW1821A_GA0114235_10779</name>
    <name evidence="2" type="ORF">BECKFW1821B_GA0114236_10339</name>
</gene>
<dbReference type="InterPro" id="IPR012312">
    <property type="entry name" value="Hemerythrin-like"/>
</dbReference>
<protein>
    <submittedName>
        <fullName evidence="2">Hemerythrin-like domain-containing protein</fullName>
    </submittedName>
</protein>